<dbReference type="InterPro" id="IPR051816">
    <property type="entry name" value="Glycosyl_Hydrolase_31"/>
</dbReference>
<evidence type="ECO:0000256" key="1">
    <source>
        <dbReference type="ARBA" id="ARBA00007806"/>
    </source>
</evidence>
<accession>A0ABW4XV47</accession>
<keyword evidence="8" id="KW-1185">Reference proteome</keyword>
<evidence type="ECO:0000259" key="6">
    <source>
        <dbReference type="Pfam" id="PF21365"/>
    </source>
</evidence>
<dbReference type="Gene3D" id="2.60.40.1760">
    <property type="entry name" value="glycosyl hydrolase (family 31)"/>
    <property type="match status" value="1"/>
</dbReference>
<feature type="domain" description="DUF5110" evidence="5">
    <location>
        <begin position="658"/>
        <end position="723"/>
    </location>
</feature>
<dbReference type="InterPro" id="IPR013780">
    <property type="entry name" value="Glyco_hydro_b"/>
</dbReference>
<feature type="domain" description="Glycoside hydrolase family 31 TIM barrel" evidence="4">
    <location>
        <begin position="355"/>
        <end position="548"/>
    </location>
</feature>
<dbReference type="Gene3D" id="2.60.40.1180">
    <property type="entry name" value="Golgi alpha-mannosidase II"/>
    <property type="match status" value="2"/>
</dbReference>
<sequence>MKYCKIVTLLFTSFLACSALAQQIQYKGQPAELTITQVSDQTLEIQLASLDENGKATPVPSSEILIDYPKKQLWKGKSISGAKKFTAGNLTVELKSKPLTISIRDKNGKRIQEFSWENDSPDMSFKTDAPVYGLGEGGAQNHLDRRGFLHPMKDGNASFERATHGAYIAVPMLVGADGWSLFVQHPMSRRNMIDLRNGKGLFQPDQENSDIFKIIITAWDDPKDIFTEYQKISGTTPMPPKWAWGYMQSHRTLSGVDEIEWVARNFRERNLPVDALIYLGTGFTPTGWNTGHGSFEFNSVIFDKPNEIVDNLKKQDFKVVLHTYGPPRGLHGSTLDYNPTDSTHIGAYWNQHVPILDSGIDGWWPDGGEGLSSESRLARHRMYWLGSLDQKPNTRPWSLHRTGYSGAHRYGGWIWSGDPDCTWETLKTHIGIGLNHSLSLSPYWGSDIAGFVPTDELTGELYVRWFQFAAFTPSFRGHGRAWHLRLPWGWNQGDIGPPESSIFDSEDKQSVGKGGYPYPDELRNGLVEPITRQFLQLRYQLLSYNYNLSWEAHETNIPPMRAMWLQYPNDPNTAGLSEQYMWGKDMLVAPVYTKGATERKLYLPEGIWYDFWTSELQTGGKEISRQVDLATLPLYVRAGAIIPFDPIRQFTAQVVDEPMTLKIYKGADGNYTLYEDDGISLDYTKGEIKQTQLHWNDSEKTLVIEPDTTSKQLDSPRTFEVQLLPDDVTKMVTYTGKKIEVKF</sequence>
<dbReference type="Pfam" id="PF17137">
    <property type="entry name" value="DUF5110"/>
    <property type="match status" value="1"/>
</dbReference>
<dbReference type="Pfam" id="PF21365">
    <property type="entry name" value="Glyco_hydro_31_3rd"/>
    <property type="match status" value="1"/>
</dbReference>
<keyword evidence="2" id="KW-0378">Hydrolase</keyword>
<dbReference type="PANTHER" id="PTHR43863">
    <property type="entry name" value="HYDROLASE, PUTATIVE (AFU_ORTHOLOGUE AFUA_1G03140)-RELATED"/>
    <property type="match status" value="1"/>
</dbReference>
<comment type="caution">
    <text evidence="7">The sequence shown here is derived from an EMBL/GenBank/DDBJ whole genome shotgun (WGS) entry which is preliminary data.</text>
</comment>
<feature type="chain" id="PRO_5045929815" evidence="3">
    <location>
        <begin position="22"/>
        <end position="743"/>
    </location>
</feature>
<feature type="signal peptide" evidence="3">
    <location>
        <begin position="1"/>
        <end position="21"/>
    </location>
</feature>
<evidence type="ECO:0000259" key="4">
    <source>
        <dbReference type="Pfam" id="PF01055"/>
    </source>
</evidence>
<dbReference type="EMBL" id="JBHUHU010000001">
    <property type="protein sequence ID" value="MFD2099005.1"/>
    <property type="molecule type" value="Genomic_DNA"/>
</dbReference>
<evidence type="ECO:0000259" key="5">
    <source>
        <dbReference type="Pfam" id="PF17137"/>
    </source>
</evidence>
<evidence type="ECO:0000256" key="2">
    <source>
        <dbReference type="RuleBase" id="RU361185"/>
    </source>
</evidence>
<dbReference type="InterPro" id="IPR011013">
    <property type="entry name" value="Gal_mutarotase_sf_dom"/>
</dbReference>
<dbReference type="Pfam" id="PF01055">
    <property type="entry name" value="Glyco_hydro_31_2nd"/>
    <property type="match status" value="2"/>
</dbReference>
<proteinExistence type="inferred from homology"/>
<keyword evidence="2" id="KW-0326">Glycosidase</keyword>
<dbReference type="Proteomes" id="UP001597342">
    <property type="component" value="Unassembled WGS sequence"/>
</dbReference>
<gene>
    <name evidence="7" type="ORF">ACFSJE_04410</name>
</gene>
<dbReference type="Gene3D" id="3.20.20.80">
    <property type="entry name" value="Glycosidases"/>
    <property type="match status" value="1"/>
</dbReference>
<dbReference type="PANTHER" id="PTHR43863:SF2">
    <property type="entry name" value="MALTASE-GLUCOAMYLASE"/>
    <property type="match status" value="1"/>
</dbReference>
<dbReference type="PROSITE" id="PS51257">
    <property type="entry name" value="PROKAR_LIPOPROTEIN"/>
    <property type="match status" value="1"/>
</dbReference>
<name>A0ABW4XV47_9FLAO</name>
<evidence type="ECO:0000313" key="7">
    <source>
        <dbReference type="EMBL" id="MFD2099005.1"/>
    </source>
</evidence>
<keyword evidence="3" id="KW-0732">Signal</keyword>
<organism evidence="7 8">
    <name type="scientific">Flagellimonas iocasae</name>
    <dbReference type="NCBI Taxonomy" id="2055905"/>
    <lineage>
        <taxon>Bacteria</taxon>
        <taxon>Pseudomonadati</taxon>
        <taxon>Bacteroidota</taxon>
        <taxon>Flavobacteriia</taxon>
        <taxon>Flavobacteriales</taxon>
        <taxon>Flavobacteriaceae</taxon>
        <taxon>Flagellimonas</taxon>
    </lineage>
</organism>
<dbReference type="RefSeq" id="WP_379829770.1">
    <property type="nucleotide sequence ID" value="NZ_JBHUHU010000001.1"/>
</dbReference>
<protein>
    <submittedName>
        <fullName evidence="7">TIM-barrel domain-containing protein</fullName>
    </submittedName>
</protein>
<evidence type="ECO:0000256" key="3">
    <source>
        <dbReference type="SAM" id="SignalP"/>
    </source>
</evidence>
<dbReference type="SUPFAM" id="SSF74650">
    <property type="entry name" value="Galactose mutarotase-like"/>
    <property type="match status" value="1"/>
</dbReference>
<dbReference type="InterPro" id="IPR017853">
    <property type="entry name" value="GH"/>
</dbReference>
<feature type="domain" description="Glycosyl hydrolase family 31 C-terminal" evidence="6">
    <location>
        <begin position="557"/>
        <end position="642"/>
    </location>
</feature>
<feature type="domain" description="Glycoside hydrolase family 31 TIM barrel" evidence="4">
    <location>
        <begin position="236"/>
        <end position="322"/>
    </location>
</feature>
<dbReference type="SUPFAM" id="SSF51445">
    <property type="entry name" value="(Trans)glycosidases"/>
    <property type="match status" value="1"/>
</dbReference>
<dbReference type="InterPro" id="IPR033403">
    <property type="entry name" value="DUF5110"/>
</dbReference>
<comment type="similarity">
    <text evidence="1 2">Belongs to the glycosyl hydrolase 31 family.</text>
</comment>
<dbReference type="InterPro" id="IPR048395">
    <property type="entry name" value="Glyco_hydro_31_C"/>
</dbReference>
<dbReference type="InterPro" id="IPR000322">
    <property type="entry name" value="Glyco_hydro_31_TIM"/>
</dbReference>
<dbReference type="SUPFAM" id="SSF51011">
    <property type="entry name" value="Glycosyl hydrolase domain"/>
    <property type="match status" value="1"/>
</dbReference>
<evidence type="ECO:0000313" key="8">
    <source>
        <dbReference type="Proteomes" id="UP001597342"/>
    </source>
</evidence>
<reference evidence="8" key="1">
    <citation type="journal article" date="2019" name="Int. J. Syst. Evol. Microbiol.">
        <title>The Global Catalogue of Microorganisms (GCM) 10K type strain sequencing project: providing services to taxonomists for standard genome sequencing and annotation.</title>
        <authorList>
            <consortium name="The Broad Institute Genomics Platform"/>
            <consortium name="The Broad Institute Genome Sequencing Center for Infectious Disease"/>
            <person name="Wu L."/>
            <person name="Ma J."/>
        </authorList>
    </citation>
    <scope>NUCLEOTIDE SEQUENCE [LARGE SCALE GENOMIC DNA]</scope>
    <source>
        <strain evidence="8">JCM 3389</strain>
    </source>
</reference>